<proteinExistence type="predicted"/>
<dbReference type="PANTHER" id="PTHR37812">
    <property type="entry name" value="MU-LIKE PROPHAGE FLUMU PROTEIN C"/>
    <property type="match status" value="1"/>
</dbReference>
<dbReference type="AlphaFoldDB" id="A0A9D2HED4"/>
<dbReference type="InterPro" id="IPR009057">
    <property type="entry name" value="Homeodomain-like_sf"/>
</dbReference>
<organism evidence="2 3">
    <name type="scientific">Candidatus Mailhella merdigallinarum</name>
    <dbReference type="NCBI Taxonomy" id="2838658"/>
    <lineage>
        <taxon>Bacteria</taxon>
        <taxon>Pseudomonadati</taxon>
        <taxon>Thermodesulfobacteriota</taxon>
        <taxon>Desulfovibrionia</taxon>
        <taxon>Desulfovibrionales</taxon>
        <taxon>Desulfovibrionaceae</taxon>
        <taxon>Mailhella</taxon>
    </lineage>
</organism>
<evidence type="ECO:0000313" key="3">
    <source>
        <dbReference type="Proteomes" id="UP000824225"/>
    </source>
</evidence>
<dbReference type="SUPFAM" id="SSF46689">
    <property type="entry name" value="Homeodomain-like"/>
    <property type="match status" value="1"/>
</dbReference>
<reference evidence="2" key="1">
    <citation type="journal article" date="2021" name="PeerJ">
        <title>Extensive microbial diversity within the chicken gut microbiome revealed by metagenomics and culture.</title>
        <authorList>
            <person name="Gilroy R."/>
            <person name="Ravi A."/>
            <person name="Getino M."/>
            <person name="Pursley I."/>
            <person name="Horton D.L."/>
            <person name="Alikhan N.F."/>
            <person name="Baker D."/>
            <person name="Gharbi K."/>
            <person name="Hall N."/>
            <person name="Watson M."/>
            <person name="Adriaenssens E.M."/>
            <person name="Foster-Nyarko E."/>
            <person name="Jarju S."/>
            <person name="Secka A."/>
            <person name="Antonio M."/>
            <person name="Oren A."/>
            <person name="Chaudhuri R.R."/>
            <person name="La Ragione R."/>
            <person name="Hildebrand F."/>
            <person name="Pallen M.J."/>
        </authorList>
    </citation>
    <scope>NUCLEOTIDE SEQUENCE</scope>
    <source>
        <strain evidence="2">CHK186-16707</strain>
    </source>
</reference>
<comment type="caution">
    <text evidence="2">The sequence shown here is derived from an EMBL/GenBank/DDBJ whole genome shotgun (WGS) entry which is preliminary data.</text>
</comment>
<dbReference type="Proteomes" id="UP000824225">
    <property type="component" value="Unassembled WGS sequence"/>
</dbReference>
<protein>
    <recommendedName>
        <fullName evidence="1">Mor transcription activator domain-containing protein</fullName>
    </recommendedName>
</protein>
<dbReference type="Gene3D" id="1.10.10.60">
    <property type="entry name" value="Homeodomain-like"/>
    <property type="match status" value="1"/>
</dbReference>
<reference evidence="2" key="2">
    <citation type="submission" date="2021-04" db="EMBL/GenBank/DDBJ databases">
        <authorList>
            <person name="Gilroy R."/>
        </authorList>
    </citation>
    <scope>NUCLEOTIDE SEQUENCE</scope>
    <source>
        <strain evidence="2">CHK186-16707</strain>
    </source>
</reference>
<evidence type="ECO:0000313" key="2">
    <source>
        <dbReference type="EMBL" id="HJA08929.1"/>
    </source>
</evidence>
<evidence type="ECO:0000259" key="1">
    <source>
        <dbReference type="Pfam" id="PF08765"/>
    </source>
</evidence>
<name>A0A9D2HED4_9BACT</name>
<dbReference type="EMBL" id="DXAN01000023">
    <property type="protein sequence ID" value="HJA08929.1"/>
    <property type="molecule type" value="Genomic_DNA"/>
</dbReference>
<dbReference type="InterPro" id="IPR052411">
    <property type="entry name" value="c-mor_Regulatory_Protein"/>
</dbReference>
<dbReference type="PANTHER" id="PTHR37812:SF1">
    <property type="entry name" value="MU-LIKE PROPHAGE FLUMU PROTEIN C"/>
    <property type="match status" value="1"/>
</dbReference>
<dbReference type="Pfam" id="PF08765">
    <property type="entry name" value="Mor"/>
    <property type="match status" value="1"/>
</dbReference>
<sequence>MSNDVLDSIRLDLAQSLREWLPKYGIHPTEALLDAISLRVVMDMQYQWAGQHLYVPQRSEYLERRIMSEYTGDNIPELVRRYRLATRTIYDIINRRRAKADGNGQMRLPGV</sequence>
<gene>
    <name evidence="2" type="ORF">H9962_07045</name>
</gene>
<feature type="domain" description="Mor transcription activator" evidence="1">
    <location>
        <begin position="12"/>
        <end position="108"/>
    </location>
</feature>
<accession>A0A9D2HED4</accession>
<dbReference type="InterPro" id="IPR014875">
    <property type="entry name" value="Mor_transcription_activator"/>
</dbReference>